<reference evidence="1" key="1">
    <citation type="submission" date="2018-05" db="EMBL/GenBank/DDBJ databases">
        <title>Draft genome of Mucuna pruriens seed.</title>
        <authorList>
            <person name="Nnadi N.E."/>
            <person name="Vos R."/>
            <person name="Hasami M.H."/>
            <person name="Devisetty U.K."/>
            <person name="Aguiy J.C."/>
        </authorList>
    </citation>
    <scope>NUCLEOTIDE SEQUENCE [LARGE SCALE GENOMIC DNA]</scope>
    <source>
        <strain evidence="1">JCA_2017</strain>
    </source>
</reference>
<evidence type="ECO:0000313" key="2">
    <source>
        <dbReference type="Proteomes" id="UP000257109"/>
    </source>
</evidence>
<accession>A0A371FRI4</accession>
<protein>
    <submittedName>
        <fullName evidence="1">Folate-biopterin transporter 1, chloroplastic</fullName>
    </submittedName>
</protein>
<feature type="non-terminal residue" evidence="1">
    <location>
        <position position="259"/>
    </location>
</feature>
<gene>
    <name evidence="1" type="ORF">CR513_38444</name>
</gene>
<dbReference type="Proteomes" id="UP000257109">
    <property type="component" value="Unassembled WGS sequence"/>
</dbReference>
<feature type="non-terminal residue" evidence="1">
    <location>
        <position position="1"/>
    </location>
</feature>
<comment type="caution">
    <text evidence="1">The sequence shown here is derived from an EMBL/GenBank/DDBJ whole genome shotgun (WGS) entry which is preliminary data.</text>
</comment>
<proteinExistence type="predicted"/>
<dbReference type="AlphaFoldDB" id="A0A371FRI4"/>
<name>A0A371FRI4_MUCPR</name>
<organism evidence="1 2">
    <name type="scientific">Mucuna pruriens</name>
    <name type="common">Velvet bean</name>
    <name type="synonym">Dolichos pruriens</name>
    <dbReference type="NCBI Taxonomy" id="157652"/>
    <lineage>
        <taxon>Eukaryota</taxon>
        <taxon>Viridiplantae</taxon>
        <taxon>Streptophyta</taxon>
        <taxon>Embryophyta</taxon>
        <taxon>Tracheophyta</taxon>
        <taxon>Spermatophyta</taxon>
        <taxon>Magnoliopsida</taxon>
        <taxon>eudicotyledons</taxon>
        <taxon>Gunneridae</taxon>
        <taxon>Pentapetalae</taxon>
        <taxon>rosids</taxon>
        <taxon>fabids</taxon>
        <taxon>Fabales</taxon>
        <taxon>Fabaceae</taxon>
        <taxon>Papilionoideae</taxon>
        <taxon>50 kb inversion clade</taxon>
        <taxon>NPAAA clade</taxon>
        <taxon>indigoferoid/millettioid clade</taxon>
        <taxon>Phaseoleae</taxon>
        <taxon>Mucuna</taxon>
    </lineage>
</organism>
<dbReference type="EMBL" id="QJKJ01008062">
    <property type="protein sequence ID" value="RDX80937.1"/>
    <property type="molecule type" value="Genomic_DNA"/>
</dbReference>
<keyword evidence="2" id="KW-1185">Reference proteome</keyword>
<evidence type="ECO:0000313" key="1">
    <source>
        <dbReference type="EMBL" id="RDX80937.1"/>
    </source>
</evidence>
<dbReference type="STRING" id="157652.A0A371FRI4"/>
<sequence length="259" mass="29819">CFFPLITIIPSRRTIVIGPCRDSCDFYFFYITWLVKPLYKFISDSKVISSVLSRLIGVLSWSLMATFVDNKYNILWGRHVVSHKAPQDIFRDSLAFGGIVSSYFSGSLMDTYGVGFFLVSQHYFHNSNSNSAPQRTIETLPISRFLIFKIGIRFEFSFWFNLLVNLPNNVVSIRDVIGFVIVFQIVGVAPRRTRHDVPDSLLQHFPHLLLLSLRLNPSTPRRTQNRSVANSCSRDPDMHHFCDRISSVERCRSEFHLCA</sequence>